<sequence length="81" mass="9186">MNMYKSSETPLPRLSAFLKPPTRTVNVPVPPLIPTYQAVPPLPEPFKETNTSIVAPKDPRVRQVDKDFVQEFHKSVLQTTQ</sequence>
<protein>
    <submittedName>
        <fullName evidence="1">Uncharacterized protein</fullName>
    </submittedName>
</protein>
<organism evidence="1 2">
    <name type="scientific">Stegodyphus mimosarum</name>
    <name type="common">African social velvet spider</name>
    <dbReference type="NCBI Taxonomy" id="407821"/>
    <lineage>
        <taxon>Eukaryota</taxon>
        <taxon>Metazoa</taxon>
        <taxon>Ecdysozoa</taxon>
        <taxon>Arthropoda</taxon>
        <taxon>Chelicerata</taxon>
        <taxon>Arachnida</taxon>
        <taxon>Araneae</taxon>
        <taxon>Araneomorphae</taxon>
        <taxon>Entelegynae</taxon>
        <taxon>Eresoidea</taxon>
        <taxon>Eresidae</taxon>
        <taxon>Stegodyphus</taxon>
    </lineage>
</organism>
<gene>
    <name evidence="1" type="ORF">X975_17294</name>
</gene>
<reference evidence="1 2" key="1">
    <citation type="submission" date="2013-11" db="EMBL/GenBank/DDBJ databases">
        <title>Genome sequencing of Stegodyphus mimosarum.</title>
        <authorList>
            <person name="Bechsgaard J."/>
        </authorList>
    </citation>
    <scope>NUCLEOTIDE SEQUENCE [LARGE SCALE GENOMIC DNA]</scope>
</reference>
<evidence type="ECO:0000313" key="2">
    <source>
        <dbReference type="Proteomes" id="UP000054359"/>
    </source>
</evidence>
<proteinExistence type="predicted"/>
<dbReference type="AlphaFoldDB" id="A0A087TUT0"/>
<dbReference type="Proteomes" id="UP000054359">
    <property type="component" value="Unassembled WGS sequence"/>
</dbReference>
<dbReference type="EMBL" id="KK116824">
    <property type="protein sequence ID" value="KFM68869.1"/>
    <property type="molecule type" value="Genomic_DNA"/>
</dbReference>
<accession>A0A087TUT0</accession>
<keyword evidence="2" id="KW-1185">Reference proteome</keyword>
<feature type="non-terminal residue" evidence="1">
    <location>
        <position position="81"/>
    </location>
</feature>
<evidence type="ECO:0000313" key="1">
    <source>
        <dbReference type="EMBL" id="KFM68869.1"/>
    </source>
</evidence>
<name>A0A087TUT0_STEMI</name>